<gene>
    <name evidence="5" type="primary">pup</name>
    <name evidence="7" type="ORF">GCM10009823_09160</name>
</gene>
<dbReference type="RefSeq" id="WP_291797317.1">
    <property type="nucleotide sequence ID" value="NZ_BAAAPZ010000002.1"/>
</dbReference>
<comment type="pathway">
    <text evidence="1 5">Protein degradation; proteasomal Pup-dependent pathway.</text>
</comment>
<feature type="cross-link" description="Isoglutamyl lysine isopeptide (Gln-Lys) (interchain with K-? in acceptor proteins)" evidence="5">
    <location>
        <position position="66"/>
    </location>
</feature>
<feature type="region of interest" description="Disordered" evidence="6">
    <location>
        <begin position="1"/>
        <end position="35"/>
    </location>
</feature>
<accession>A0ABN2WH67</accession>
<dbReference type="NCBIfam" id="TIGR03687">
    <property type="entry name" value="pupylate_cterm"/>
    <property type="match status" value="1"/>
</dbReference>
<evidence type="ECO:0000256" key="2">
    <source>
        <dbReference type="ARBA" id="ARBA00010616"/>
    </source>
</evidence>
<keyword evidence="5" id="KW-1017">Isopeptide bond</keyword>
<organism evidence="7 8">
    <name type="scientific">Brevibacterium salitolerans</name>
    <dbReference type="NCBI Taxonomy" id="1403566"/>
    <lineage>
        <taxon>Bacteria</taxon>
        <taxon>Bacillati</taxon>
        <taxon>Actinomycetota</taxon>
        <taxon>Actinomycetes</taxon>
        <taxon>Micrococcales</taxon>
        <taxon>Brevibacteriaceae</taxon>
        <taxon>Brevibacterium</taxon>
    </lineage>
</organism>
<evidence type="ECO:0000313" key="8">
    <source>
        <dbReference type="Proteomes" id="UP001500984"/>
    </source>
</evidence>
<reference evidence="7 8" key="1">
    <citation type="journal article" date="2019" name="Int. J. Syst. Evol. Microbiol.">
        <title>The Global Catalogue of Microorganisms (GCM) 10K type strain sequencing project: providing services to taxonomists for standard genome sequencing and annotation.</title>
        <authorList>
            <consortium name="The Broad Institute Genomics Platform"/>
            <consortium name="The Broad Institute Genome Sequencing Center for Infectious Disease"/>
            <person name="Wu L."/>
            <person name="Ma J."/>
        </authorList>
    </citation>
    <scope>NUCLEOTIDE SEQUENCE [LARGE SCALE GENOMIC DNA]</scope>
    <source>
        <strain evidence="7 8">JCM 15900</strain>
    </source>
</reference>
<dbReference type="InterPro" id="IPR008515">
    <property type="entry name" value="Ubiquitin-like_Pup"/>
</dbReference>
<evidence type="ECO:0000256" key="4">
    <source>
        <dbReference type="ARBA" id="ARBA00032321"/>
    </source>
</evidence>
<keyword evidence="8" id="KW-1185">Reference proteome</keyword>
<comment type="caution">
    <text evidence="7">The sequence shown here is derived from an EMBL/GenBank/DDBJ whole genome shotgun (WGS) entry which is preliminary data.</text>
</comment>
<evidence type="ECO:0000313" key="7">
    <source>
        <dbReference type="EMBL" id="GAA2091786.1"/>
    </source>
</evidence>
<feature type="compositionally biased region" description="Basic and acidic residues" evidence="6">
    <location>
        <begin position="7"/>
        <end position="18"/>
    </location>
</feature>
<evidence type="ECO:0000256" key="6">
    <source>
        <dbReference type="SAM" id="MobiDB-lite"/>
    </source>
</evidence>
<dbReference type="HAMAP" id="MF_02106">
    <property type="entry name" value="Pup"/>
    <property type="match status" value="1"/>
</dbReference>
<comment type="PTM">
    <text evidence="5">Is modified by deamidation of its C-terminal glutamine to glutamate by the deamidase Dop, a prerequisite to the subsequent pupylation process.</text>
</comment>
<evidence type="ECO:0000256" key="1">
    <source>
        <dbReference type="ARBA" id="ARBA00004707"/>
    </source>
</evidence>
<comment type="function">
    <text evidence="5">Protein modifier that is covalently attached to lysine residues of substrate proteins, thereby targeting them for proteasomal degradation. The tagging system is termed pupylation.</text>
</comment>
<comment type="domain">
    <text evidence="5">The N-terminal unstructured half of Pup provides a signal required to initiate unfolding and degradation by the proteasome but is not needed for pupylation, while the C-terminal helical half of Pup interacts with ARC to target proteins to the proteasome.</text>
</comment>
<evidence type="ECO:0000256" key="5">
    <source>
        <dbReference type="HAMAP-Rule" id="MF_02106"/>
    </source>
</evidence>
<comment type="subunit">
    <text evidence="5">Strongly interacts with the proteasome-associated ATPase ARC through a hydrophobic interface; the interacting region of Pup lies in its C-terminal half. There is one Pup binding site per ARC hexamer ring.</text>
</comment>
<feature type="region of interest" description="ARC ATPase binding" evidence="5">
    <location>
        <begin position="23"/>
        <end position="60"/>
    </location>
</feature>
<proteinExistence type="inferred from homology"/>
<evidence type="ECO:0000256" key="3">
    <source>
        <dbReference type="ARBA" id="ARBA00016748"/>
    </source>
</evidence>
<comment type="similarity">
    <text evidence="2 5">Belongs to the prokaryotic ubiquitin-like protein family.</text>
</comment>
<protein>
    <recommendedName>
        <fullName evidence="3 5">Prokaryotic ubiquitin-like protein Pup</fullName>
    </recommendedName>
    <alternativeName>
        <fullName evidence="4 5">Bacterial ubiquitin-like modifier</fullName>
    </alternativeName>
</protein>
<keyword evidence="5" id="KW-0833">Ubl conjugation pathway</keyword>
<name>A0ABN2WH67_9MICO</name>
<dbReference type="EMBL" id="BAAAPZ010000002">
    <property type="protein sequence ID" value="GAA2091786.1"/>
    <property type="molecule type" value="Genomic_DNA"/>
</dbReference>
<feature type="modified residue" description="Deamidated glutamine" evidence="5">
    <location>
        <position position="66"/>
    </location>
</feature>
<dbReference type="Proteomes" id="UP001500984">
    <property type="component" value="Unassembled WGS sequence"/>
</dbReference>
<sequence>MSSSSEQAHKDRSERPDLPEDSGPLAPQAQTQVETSAVDSILDDIDSVLESNAEEFVRNFVQKGGQ</sequence>
<dbReference type="Pfam" id="PF05639">
    <property type="entry name" value="Pup"/>
    <property type="match status" value="1"/>
</dbReference>